<name>A0AA45HHV0_9BACT</name>
<dbReference type="GO" id="GO:0030632">
    <property type="term" value="P:D-alanine biosynthetic process"/>
    <property type="evidence" value="ECO:0007669"/>
    <property type="project" value="UniProtKB-UniRule"/>
</dbReference>
<gene>
    <name evidence="8" type="ORF">C7380_11760</name>
</gene>
<dbReference type="Pfam" id="PF01168">
    <property type="entry name" value="Ala_racemase_N"/>
    <property type="match status" value="1"/>
</dbReference>
<evidence type="ECO:0000256" key="3">
    <source>
        <dbReference type="ARBA" id="ARBA00023235"/>
    </source>
</evidence>
<evidence type="ECO:0000313" key="8">
    <source>
        <dbReference type="EMBL" id="PWJ88770.1"/>
    </source>
</evidence>
<dbReference type="PANTHER" id="PTHR30511">
    <property type="entry name" value="ALANINE RACEMASE"/>
    <property type="match status" value="1"/>
</dbReference>
<dbReference type="EC" id="5.1.1.1" evidence="4"/>
<comment type="pathway">
    <text evidence="4">Amino-acid biosynthesis; D-alanine biosynthesis; D-alanine from L-alanine: step 1/1.</text>
</comment>
<dbReference type="GO" id="GO:0005829">
    <property type="term" value="C:cytosol"/>
    <property type="evidence" value="ECO:0007669"/>
    <property type="project" value="TreeGrafter"/>
</dbReference>
<evidence type="ECO:0000256" key="2">
    <source>
        <dbReference type="ARBA" id="ARBA00022898"/>
    </source>
</evidence>
<comment type="function">
    <text evidence="4">Catalyzes the interconversion of L-alanine and D-alanine. May also act on other amino acids.</text>
</comment>
<dbReference type="FunFam" id="3.20.20.10:FF:000002">
    <property type="entry name" value="Alanine racemase"/>
    <property type="match status" value="1"/>
</dbReference>
<dbReference type="InterPro" id="IPR009006">
    <property type="entry name" value="Ala_racemase/Decarboxylase_C"/>
</dbReference>
<dbReference type="InterPro" id="IPR029066">
    <property type="entry name" value="PLP-binding_barrel"/>
</dbReference>
<sequence>MIFDNRGTFALIDIDNYLQNLEYINKKTNTKIMPVLKADAYGHGSKVLAKHALKEGYERFAVAFLDEAVELIKNGIKKPILVFNYFNPEMMKYIDDYSEYIIPTISSLEFLEKILYYSGKNIQKFKFHLNYNTGINRIGLNDYEIDEILRKIKEKNIKIEGIYSHFATADEDDEFIIEQFKEFKNFENYLNSKHINFSIRHISNSAASLFHPEMSLDFVRPGIATYGLQPSSKKQFKELKPVMTLISTISKINNVKKGDTIGYGRTYKTNKDINTAIIPIGYADGIFRNLSNKTFINIKGKKCEIIGNISMDQMVVNLNDLNAKTGDKVIIFGEYPTANEHAEKANTINYEITSKITKRIKRIYKKGGKYIE</sequence>
<dbReference type="GO" id="GO:0009252">
    <property type="term" value="P:peptidoglycan biosynthetic process"/>
    <property type="evidence" value="ECO:0007669"/>
    <property type="project" value="TreeGrafter"/>
</dbReference>
<feature type="domain" description="Alanine racemase C-terminal" evidence="7">
    <location>
        <begin position="242"/>
        <end position="365"/>
    </location>
</feature>
<dbReference type="Proteomes" id="UP000245921">
    <property type="component" value="Unassembled WGS sequence"/>
</dbReference>
<dbReference type="GO" id="GO:0008784">
    <property type="term" value="F:alanine racemase activity"/>
    <property type="evidence" value="ECO:0007669"/>
    <property type="project" value="UniProtKB-UniRule"/>
</dbReference>
<evidence type="ECO:0000259" key="7">
    <source>
        <dbReference type="SMART" id="SM01005"/>
    </source>
</evidence>
<keyword evidence="9" id="KW-1185">Reference proteome</keyword>
<dbReference type="NCBIfam" id="TIGR00492">
    <property type="entry name" value="alr"/>
    <property type="match status" value="1"/>
</dbReference>
<keyword evidence="2 4" id="KW-0663">Pyridoxal phosphate</keyword>
<reference evidence="8 9" key="1">
    <citation type="submission" date="2018-05" db="EMBL/GenBank/DDBJ databases">
        <title>Genomic Encyclopedia of Type Strains, Phase IV (KMG-IV): sequencing the most valuable type-strain genomes for metagenomic binning, comparative biology and taxonomic classification.</title>
        <authorList>
            <person name="Goeker M."/>
        </authorList>
    </citation>
    <scope>NUCLEOTIDE SEQUENCE [LARGE SCALE GENOMIC DNA]</scope>
    <source>
        <strain evidence="8 9">DSM 24906</strain>
    </source>
</reference>
<dbReference type="Pfam" id="PF00842">
    <property type="entry name" value="Ala_racemase_C"/>
    <property type="match status" value="1"/>
</dbReference>
<dbReference type="GO" id="GO:0030170">
    <property type="term" value="F:pyridoxal phosphate binding"/>
    <property type="evidence" value="ECO:0007669"/>
    <property type="project" value="UniProtKB-UniRule"/>
</dbReference>
<dbReference type="SUPFAM" id="SSF51419">
    <property type="entry name" value="PLP-binding barrel"/>
    <property type="match status" value="1"/>
</dbReference>
<feature type="active site" description="Proton acceptor; specific for L-alanine" evidence="4">
    <location>
        <position position="263"/>
    </location>
</feature>
<dbReference type="HAMAP" id="MF_01201">
    <property type="entry name" value="Ala_racemase"/>
    <property type="match status" value="1"/>
</dbReference>
<proteinExistence type="inferred from homology"/>
<comment type="caution">
    <text evidence="8">The sequence shown here is derived from an EMBL/GenBank/DDBJ whole genome shotgun (WGS) entry which is preliminary data.</text>
</comment>
<feature type="binding site" evidence="4 6">
    <location>
        <position position="311"/>
    </location>
    <ligand>
        <name>substrate</name>
    </ligand>
</feature>
<dbReference type="SMART" id="SM01005">
    <property type="entry name" value="Ala_racemase_C"/>
    <property type="match status" value="1"/>
</dbReference>
<dbReference type="PANTHER" id="PTHR30511:SF0">
    <property type="entry name" value="ALANINE RACEMASE, CATABOLIC-RELATED"/>
    <property type="match status" value="1"/>
</dbReference>
<evidence type="ECO:0000256" key="6">
    <source>
        <dbReference type="PIRSR" id="PIRSR600821-52"/>
    </source>
</evidence>
<evidence type="ECO:0000313" key="9">
    <source>
        <dbReference type="Proteomes" id="UP000245921"/>
    </source>
</evidence>
<keyword evidence="3 4" id="KW-0413">Isomerase</keyword>
<evidence type="ECO:0000256" key="5">
    <source>
        <dbReference type="PIRSR" id="PIRSR600821-50"/>
    </source>
</evidence>
<dbReference type="Gene3D" id="3.20.20.10">
    <property type="entry name" value="Alanine racemase"/>
    <property type="match status" value="1"/>
</dbReference>
<comment type="similarity">
    <text evidence="4">Belongs to the alanine racemase family.</text>
</comment>
<comment type="cofactor">
    <cofactor evidence="1 4 5">
        <name>pyridoxal 5'-phosphate</name>
        <dbReference type="ChEBI" id="CHEBI:597326"/>
    </cofactor>
</comment>
<dbReference type="InterPro" id="IPR011079">
    <property type="entry name" value="Ala_racemase_C"/>
</dbReference>
<dbReference type="PRINTS" id="PR00992">
    <property type="entry name" value="ALARACEMASE"/>
</dbReference>
<dbReference type="CDD" id="cd00430">
    <property type="entry name" value="PLPDE_III_AR"/>
    <property type="match status" value="1"/>
</dbReference>
<accession>A0AA45HHV0</accession>
<feature type="binding site" evidence="4 6">
    <location>
        <position position="137"/>
    </location>
    <ligand>
        <name>substrate</name>
    </ligand>
</feature>
<evidence type="ECO:0000256" key="4">
    <source>
        <dbReference type="HAMAP-Rule" id="MF_01201"/>
    </source>
</evidence>
<dbReference type="EMBL" id="QGGI01000017">
    <property type="protein sequence ID" value="PWJ88770.1"/>
    <property type="molecule type" value="Genomic_DNA"/>
</dbReference>
<dbReference type="RefSeq" id="WP_109605809.1">
    <property type="nucleotide sequence ID" value="NZ_QGGI01000017.1"/>
</dbReference>
<protein>
    <recommendedName>
        <fullName evidence="4">Alanine racemase</fullName>
        <ecNumber evidence="4">5.1.1.1</ecNumber>
    </recommendedName>
</protein>
<evidence type="ECO:0000256" key="1">
    <source>
        <dbReference type="ARBA" id="ARBA00001933"/>
    </source>
</evidence>
<feature type="active site" description="Proton acceptor; specific for D-alanine" evidence="4">
    <location>
        <position position="37"/>
    </location>
</feature>
<comment type="catalytic activity">
    <reaction evidence="4">
        <text>L-alanine = D-alanine</text>
        <dbReference type="Rhea" id="RHEA:20249"/>
        <dbReference type="ChEBI" id="CHEBI:57416"/>
        <dbReference type="ChEBI" id="CHEBI:57972"/>
        <dbReference type="EC" id="5.1.1.1"/>
    </reaction>
</comment>
<feature type="modified residue" description="N6-(pyridoxal phosphate)lysine" evidence="4 5">
    <location>
        <position position="37"/>
    </location>
</feature>
<dbReference type="AlphaFoldDB" id="A0AA45HHV0"/>
<organism evidence="8 9">
    <name type="scientific">Oceanotoga teriensis</name>
    <dbReference type="NCBI Taxonomy" id="515440"/>
    <lineage>
        <taxon>Bacteria</taxon>
        <taxon>Thermotogati</taxon>
        <taxon>Thermotogota</taxon>
        <taxon>Thermotogae</taxon>
        <taxon>Petrotogales</taxon>
        <taxon>Petrotogaceae</taxon>
        <taxon>Oceanotoga</taxon>
    </lineage>
</organism>
<dbReference type="Gene3D" id="2.40.37.10">
    <property type="entry name" value="Lyase, Ornithine Decarboxylase, Chain A, domain 1"/>
    <property type="match status" value="1"/>
</dbReference>
<dbReference type="SUPFAM" id="SSF50621">
    <property type="entry name" value="Alanine racemase C-terminal domain-like"/>
    <property type="match status" value="1"/>
</dbReference>
<dbReference type="InterPro" id="IPR000821">
    <property type="entry name" value="Ala_racemase"/>
</dbReference>
<dbReference type="InterPro" id="IPR001608">
    <property type="entry name" value="Ala_racemase_N"/>
</dbReference>